<proteinExistence type="predicted"/>
<dbReference type="EMBL" id="JBEHCU010011798">
    <property type="protein sequence ID" value="KAL1376283.1"/>
    <property type="molecule type" value="Genomic_DNA"/>
</dbReference>
<protein>
    <submittedName>
        <fullName evidence="2">Uncharacterized protein</fullName>
    </submittedName>
</protein>
<gene>
    <name evidence="2" type="ORF">pipiens_016982</name>
</gene>
<keyword evidence="3" id="KW-1185">Reference proteome</keyword>
<feature type="compositionally biased region" description="Basic and acidic residues" evidence="1">
    <location>
        <begin position="100"/>
        <end position="122"/>
    </location>
</feature>
<comment type="caution">
    <text evidence="2">The sequence shown here is derived from an EMBL/GenBank/DDBJ whole genome shotgun (WGS) entry which is preliminary data.</text>
</comment>
<dbReference type="InterPro" id="IPR036867">
    <property type="entry name" value="R3H_dom_sf"/>
</dbReference>
<sequence>MAAFFKEMKKFCCQIVSKKPSCRLKNQVTRREDPAANIEYYRTMIADFAEQSVKQDLNFGKGFSPEERRQFKKIARKLKLKDMLRGTAQAENPGPNNSCPDHRGAHRCPERPRAVRAVRSDPAEWGGTMEGRS</sequence>
<reference evidence="2 3" key="1">
    <citation type="submission" date="2024-05" db="EMBL/GenBank/DDBJ databases">
        <title>Culex pipiens pipiens assembly and annotation.</title>
        <authorList>
            <person name="Alout H."/>
            <person name="Durand T."/>
        </authorList>
    </citation>
    <scope>NUCLEOTIDE SEQUENCE [LARGE SCALE GENOMIC DNA]</scope>
    <source>
        <strain evidence="2">HA-2024</strain>
        <tissue evidence="2">Whole body</tissue>
    </source>
</reference>
<dbReference type="AlphaFoldDB" id="A0ABD1CIR6"/>
<accession>A0ABD1CIR6</accession>
<feature type="region of interest" description="Disordered" evidence="1">
    <location>
        <begin position="85"/>
        <end position="133"/>
    </location>
</feature>
<evidence type="ECO:0000313" key="2">
    <source>
        <dbReference type="EMBL" id="KAL1376283.1"/>
    </source>
</evidence>
<evidence type="ECO:0000313" key="3">
    <source>
        <dbReference type="Proteomes" id="UP001562425"/>
    </source>
</evidence>
<dbReference type="Gene3D" id="3.30.1370.50">
    <property type="entry name" value="R3H-like domain"/>
    <property type="match status" value="1"/>
</dbReference>
<evidence type="ECO:0000256" key="1">
    <source>
        <dbReference type="SAM" id="MobiDB-lite"/>
    </source>
</evidence>
<organism evidence="2 3">
    <name type="scientific">Culex pipiens pipiens</name>
    <name type="common">Northern house mosquito</name>
    <dbReference type="NCBI Taxonomy" id="38569"/>
    <lineage>
        <taxon>Eukaryota</taxon>
        <taxon>Metazoa</taxon>
        <taxon>Ecdysozoa</taxon>
        <taxon>Arthropoda</taxon>
        <taxon>Hexapoda</taxon>
        <taxon>Insecta</taxon>
        <taxon>Pterygota</taxon>
        <taxon>Neoptera</taxon>
        <taxon>Endopterygota</taxon>
        <taxon>Diptera</taxon>
        <taxon>Nematocera</taxon>
        <taxon>Culicoidea</taxon>
        <taxon>Culicidae</taxon>
        <taxon>Culicinae</taxon>
        <taxon>Culicini</taxon>
        <taxon>Culex</taxon>
        <taxon>Culex</taxon>
    </lineage>
</organism>
<dbReference type="Proteomes" id="UP001562425">
    <property type="component" value="Unassembled WGS sequence"/>
</dbReference>
<name>A0ABD1CIR6_CULPP</name>